<organism evidence="4 6">
    <name type="scientific">Batrachochytrium salamandrivorans</name>
    <dbReference type="NCBI Taxonomy" id="1357716"/>
    <lineage>
        <taxon>Eukaryota</taxon>
        <taxon>Fungi</taxon>
        <taxon>Fungi incertae sedis</taxon>
        <taxon>Chytridiomycota</taxon>
        <taxon>Chytridiomycota incertae sedis</taxon>
        <taxon>Chytridiomycetes</taxon>
        <taxon>Rhizophydiales</taxon>
        <taxon>Rhizophydiales incertae sedis</taxon>
        <taxon>Batrachochytrium</taxon>
    </lineage>
</organism>
<proteinExistence type="predicted"/>
<dbReference type="EMBL" id="JAFCIX010000425">
    <property type="protein sequence ID" value="KAH6590701.1"/>
    <property type="molecule type" value="Genomic_DNA"/>
</dbReference>
<keyword evidence="2" id="KW-0732">Signal</keyword>
<feature type="region of interest" description="Disordered" evidence="1">
    <location>
        <begin position="67"/>
        <end position="98"/>
    </location>
</feature>
<evidence type="ECO:0000313" key="5">
    <source>
        <dbReference type="EMBL" id="KAH6595000.1"/>
    </source>
</evidence>
<name>A0ABQ8F227_9FUNG</name>
<accession>A0ABQ8F227</accession>
<feature type="signal peptide" evidence="2">
    <location>
        <begin position="1"/>
        <end position="18"/>
    </location>
</feature>
<protein>
    <submittedName>
        <fullName evidence="4">Uncharacterized protein</fullName>
    </submittedName>
</protein>
<reference evidence="4 6" key="1">
    <citation type="submission" date="2021-02" db="EMBL/GenBank/DDBJ databases">
        <title>Variation within the Batrachochytrium salamandrivorans European outbreak.</title>
        <authorList>
            <person name="Kelly M."/>
            <person name="Pasmans F."/>
            <person name="Shea T.P."/>
            <person name="Munoz J.F."/>
            <person name="Carranza S."/>
            <person name="Cuomo C.A."/>
            <person name="Martel A."/>
        </authorList>
    </citation>
    <scope>NUCLEOTIDE SEQUENCE [LARGE SCALE GENOMIC DNA]</scope>
    <source>
        <strain evidence="4 6">AMFP18/2</strain>
    </source>
</reference>
<gene>
    <name evidence="5" type="ORF">BASA50_006171</name>
    <name evidence="3" type="ORF">BASA50_009197</name>
    <name evidence="4" type="ORF">BASA50_009199</name>
</gene>
<feature type="compositionally biased region" description="Low complexity" evidence="1">
    <location>
        <begin position="68"/>
        <end position="80"/>
    </location>
</feature>
<evidence type="ECO:0000256" key="1">
    <source>
        <dbReference type="SAM" id="MobiDB-lite"/>
    </source>
</evidence>
<dbReference type="EMBL" id="JAFCIX010000425">
    <property type="protein sequence ID" value="KAH6590703.1"/>
    <property type="molecule type" value="Genomic_DNA"/>
</dbReference>
<sequence>MQFFNLFSFVVVASYAAALPQPAGPSEKYSNNVNTNLASGLEARSYQPGFNSKRDLATLMSLERRADSVGSSGDDSGSDSFLPSTPGPNEPFKSPFSNSNVSSMNLSSTIDNVGDGIANIYKDGEKAGQKIGGTAGDMLVRYFRRHSYVNVALRHWAHESVPGILEKIKSLWGEVEYPRLEPDLTKKLKQLEDEFRAGLDAIVDATTRILGDDGSVTENIQKIDNSFRLTFSSRIDLLWELLSLMRLFESSKTLMGYLGGISTSVTKFYIEEQSTYSKIISELRAAPSQ</sequence>
<feature type="chain" id="PRO_5045031063" evidence="2">
    <location>
        <begin position="19"/>
        <end position="289"/>
    </location>
</feature>
<dbReference type="Proteomes" id="UP001648503">
    <property type="component" value="Unassembled WGS sequence"/>
</dbReference>
<evidence type="ECO:0000313" key="4">
    <source>
        <dbReference type="EMBL" id="KAH6590703.1"/>
    </source>
</evidence>
<evidence type="ECO:0000313" key="6">
    <source>
        <dbReference type="Proteomes" id="UP001648503"/>
    </source>
</evidence>
<evidence type="ECO:0000256" key="2">
    <source>
        <dbReference type="SAM" id="SignalP"/>
    </source>
</evidence>
<comment type="caution">
    <text evidence="4">The sequence shown here is derived from an EMBL/GenBank/DDBJ whole genome shotgun (WGS) entry which is preliminary data.</text>
</comment>
<dbReference type="EMBL" id="JAFCIX010000323">
    <property type="protein sequence ID" value="KAH6595000.1"/>
    <property type="molecule type" value="Genomic_DNA"/>
</dbReference>
<evidence type="ECO:0000313" key="3">
    <source>
        <dbReference type="EMBL" id="KAH6590701.1"/>
    </source>
</evidence>
<keyword evidence="6" id="KW-1185">Reference proteome</keyword>